<evidence type="ECO:0000256" key="1">
    <source>
        <dbReference type="ARBA" id="ARBA00004123"/>
    </source>
</evidence>
<dbReference type="Pfam" id="PF18358">
    <property type="entry name" value="Tudor_4"/>
    <property type="match status" value="1"/>
</dbReference>
<evidence type="ECO:0000256" key="13">
    <source>
        <dbReference type="ARBA" id="ARBA00023054"/>
    </source>
</evidence>
<dbReference type="EMBL" id="GBBI01004434">
    <property type="protein sequence ID" value="JAC14278.1"/>
    <property type="molecule type" value="mRNA"/>
</dbReference>
<evidence type="ECO:0000256" key="10">
    <source>
        <dbReference type="ARBA" id="ARBA00022833"/>
    </source>
</evidence>
<keyword evidence="13" id="KW-0175">Coiled coil</keyword>
<dbReference type="SMART" id="SM00468">
    <property type="entry name" value="PreSET"/>
    <property type="match status" value="1"/>
</dbReference>
<evidence type="ECO:0000256" key="9">
    <source>
        <dbReference type="ARBA" id="ARBA00022737"/>
    </source>
</evidence>
<evidence type="ECO:0000256" key="15">
    <source>
        <dbReference type="ARBA" id="ARBA00023242"/>
    </source>
</evidence>
<dbReference type="GO" id="GO:0005694">
    <property type="term" value="C:chromosome"/>
    <property type="evidence" value="ECO:0007669"/>
    <property type="project" value="UniProtKB-SubCell"/>
</dbReference>
<dbReference type="InterPro" id="IPR016177">
    <property type="entry name" value="DNA-bd_dom_sf"/>
</dbReference>
<dbReference type="GO" id="GO:0003677">
    <property type="term" value="F:DNA binding"/>
    <property type="evidence" value="ECO:0007669"/>
    <property type="project" value="InterPro"/>
</dbReference>
<evidence type="ECO:0000313" key="20">
    <source>
        <dbReference type="EMBL" id="JAC14278.1"/>
    </source>
</evidence>
<feature type="compositionally biased region" description="Low complexity" evidence="16">
    <location>
        <begin position="896"/>
        <end position="905"/>
    </location>
</feature>
<keyword evidence="11" id="KW-0156">Chromatin regulator</keyword>
<evidence type="ECO:0000259" key="18">
    <source>
        <dbReference type="PROSITE" id="PS50867"/>
    </source>
</evidence>
<keyword evidence="4" id="KW-0678">Repressor</keyword>
<dbReference type="Pfam" id="PF01429">
    <property type="entry name" value="MBD"/>
    <property type="match status" value="1"/>
</dbReference>
<dbReference type="InterPro" id="IPR051516">
    <property type="entry name" value="SETDB_methyltransferase"/>
</dbReference>
<dbReference type="InterPro" id="IPR041292">
    <property type="entry name" value="Tudor_4"/>
</dbReference>
<comment type="subcellular location">
    <subcellularLocation>
        <location evidence="2">Chromosome</location>
    </subcellularLocation>
    <subcellularLocation>
        <location evidence="1">Nucleus</location>
    </subcellularLocation>
</comment>
<dbReference type="Pfam" id="PF18359">
    <property type="entry name" value="Tudor_5"/>
    <property type="match status" value="1"/>
</dbReference>
<evidence type="ECO:0000259" key="17">
    <source>
        <dbReference type="PROSITE" id="PS50280"/>
    </source>
</evidence>
<dbReference type="SMART" id="SM00317">
    <property type="entry name" value="SET"/>
    <property type="match status" value="1"/>
</dbReference>
<dbReference type="InterPro" id="IPR001739">
    <property type="entry name" value="Methyl_CpG_DNA-bd"/>
</dbReference>
<dbReference type="SUPFAM" id="SSF82199">
    <property type="entry name" value="SET domain"/>
    <property type="match status" value="1"/>
</dbReference>
<evidence type="ECO:0000256" key="2">
    <source>
        <dbReference type="ARBA" id="ARBA00004286"/>
    </source>
</evidence>
<dbReference type="Gene3D" id="3.30.890.10">
    <property type="entry name" value="Methyl-cpg-binding Protein 2, Chain A"/>
    <property type="match status" value="1"/>
</dbReference>
<keyword evidence="7" id="KW-0949">S-adenosyl-L-methionine</keyword>
<feature type="non-terminal residue" evidence="20">
    <location>
        <position position="1"/>
    </location>
</feature>
<feature type="region of interest" description="Disordered" evidence="16">
    <location>
        <begin position="484"/>
        <end position="514"/>
    </location>
</feature>
<feature type="region of interest" description="Disordered" evidence="16">
    <location>
        <begin position="879"/>
        <end position="926"/>
    </location>
</feature>
<proteinExistence type="evidence at transcript level"/>
<evidence type="ECO:0000256" key="14">
    <source>
        <dbReference type="ARBA" id="ARBA00023163"/>
    </source>
</evidence>
<accession>A0A023EYP2</accession>
<dbReference type="PANTHER" id="PTHR46024">
    <property type="entry name" value="HISTONE-LYSINE N-METHYLTRANSFERASE EGGLESS"/>
    <property type="match status" value="1"/>
</dbReference>
<evidence type="ECO:0000259" key="19">
    <source>
        <dbReference type="PROSITE" id="PS50868"/>
    </source>
</evidence>
<dbReference type="SMART" id="SM00391">
    <property type="entry name" value="MBD"/>
    <property type="match status" value="1"/>
</dbReference>
<keyword evidence="8" id="KW-0479">Metal-binding</keyword>
<keyword evidence="5" id="KW-0489">Methyltransferase</keyword>
<dbReference type="Gene3D" id="2.170.270.10">
    <property type="entry name" value="SET domain"/>
    <property type="match status" value="1"/>
</dbReference>
<feature type="domain" description="Post-SET" evidence="19">
    <location>
        <begin position="1011"/>
        <end position="1027"/>
    </location>
</feature>
<dbReference type="CDD" id="cd10517">
    <property type="entry name" value="SET_SETDB1"/>
    <property type="match status" value="1"/>
</dbReference>
<keyword evidence="3" id="KW-0158">Chromosome</keyword>
<evidence type="ECO:0000256" key="7">
    <source>
        <dbReference type="ARBA" id="ARBA00022691"/>
    </source>
</evidence>
<dbReference type="PROSITE" id="PS50868">
    <property type="entry name" value="POST_SET"/>
    <property type="match status" value="1"/>
</dbReference>
<organism evidence="20">
    <name type="scientific">Triatoma infestans</name>
    <name type="common">Assassin bug</name>
    <dbReference type="NCBI Taxonomy" id="30076"/>
    <lineage>
        <taxon>Eukaryota</taxon>
        <taxon>Metazoa</taxon>
        <taxon>Ecdysozoa</taxon>
        <taxon>Arthropoda</taxon>
        <taxon>Hexapoda</taxon>
        <taxon>Insecta</taxon>
        <taxon>Pterygota</taxon>
        <taxon>Neoptera</taxon>
        <taxon>Paraneoptera</taxon>
        <taxon>Hemiptera</taxon>
        <taxon>Heteroptera</taxon>
        <taxon>Panheteroptera</taxon>
        <taxon>Cimicomorpha</taxon>
        <taxon>Reduviidae</taxon>
        <taxon>Triatominae</taxon>
        <taxon>Triatoma</taxon>
    </lineage>
</organism>
<dbReference type="GO" id="GO:0005634">
    <property type="term" value="C:nucleus"/>
    <property type="evidence" value="ECO:0007669"/>
    <property type="project" value="UniProtKB-SubCell"/>
</dbReference>
<dbReference type="InterPro" id="IPR041291">
    <property type="entry name" value="TUDOR_5"/>
</dbReference>
<dbReference type="GO" id="GO:0010629">
    <property type="term" value="P:negative regulation of gene expression"/>
    <property type="evidence" value="ECO:0007669"/>
    <property type="project" value="TreeGrafter"/>
</dbReference>
<dbReference type="PROSITE" id="PS50280">
    <property type="entry name" value="SET"/>
    <property type="match status" value="1"/>
</dbReference>
<dbReference type="InterPro" id="IPR003616">
    <property type="entry name" value="Post-SET_dom"/>
</dbReference>
<evidence type="ECO:0000256" key="11">
    <source>
        <dbReference type="ARBA" id="ARBA00022853"/>
    </source>
</evidence>
<dbReference type="PROSITE" id="PS50867">
    <property type="entry name" value="PRE_SET"/>
    <property type="match status" value="1"/>
</dbReference>
<keyword evidence="9" id="KW-0677">Repeat</keyword>
<dbReference type="Gene3D" id="2.30.30.140">
    <property type="match status" value="2"/>
</dbReference>
<dbReference type="GO" id="GO:0032259">
    <property type="term" value="P:methylation"/>
    <property type="evidence" value="ECO:0007669"/>
    <property type="project" value="UniProtKB-KW"/>
</dbReference>
<sequence length="1027" mass="117820">SACSNVRCRSSDEVLVLPTQSALSYFNLPSKTLLICKTCCGIADDFMKDMLKRYYNRESLYECSFPPTNPVVVIDSDSSDVEDDGKKKIIPGISEEDFPIVKDAVAALVKKHIDEYHLDDQVEWGKKKVEQTLLEMEVGYADLIQETQAASNDLFKCMQSLYETFAPKTKSLEPLDIPFEEMRPTVLYKLQKEKISNDSDPKIQKSHATVQLPHNLPPAGPISRPKPQPGQKFYVLKASNYSEWVPATVIATVSREDRLIKAPCDIYLVKMECNQMVGATSTVQFFDKEVNEMSMAYFNTPPVRLTLGTRVIAIVKSYNANPSKFIAGVIAEPTSPNNKFRYLVFFDDGYAHYVHHADIRLVVKARPNVCEYFSASNQRFIMDYFNTYPERPMLKINVMECVKVMRKGVWSNCRVIEIDNSLMRVLFLKEGYSEWIYRGSTRLRPLYEHIYSLRRDVNRPRYNRPIVHAKGPIIQYNLVSESESESEYQPENNSSTNDEEPDKQRRAVARKSTNRLPDVIEPQLPLAILPQRRYAKRITRQQFGKIETLLPLHSLQLTPYKKHICSPTCVASVGYDESRTKGVNPLIVPTLFGFWRDSDMNLIFYHSPCGKKLRSMMDVLKYTSETKIPIGLDHFDFDPSVHIFDEFIVSPQHIFIKDLSDGRESMPIPVVNSLNAQIPDMMEYMTERRGLEGVYLNLDEEFLVGCNCTDNCQDKSKCLCQQRTIQEAKAWSKYFNIENPEHVGYQNRRLPQGLPSGIWECNNKCKCCRKTCLNRVAQYPLKVKLQLFRTKKKGWGVRCINDLPCGTFICVYNGNILTEKNANEGGLRHGDEYFAELDYIECMEGAKANYEPTAYLEDDVITEENVSYEDLQRDFNITSNRSSKSRKKGTKKKSGGRSSVSPESSDSNDEDTRMPQSFGVDVEDDDQLPFPSVRELFGKEEAVYVMDAKTAGNIGRYFNHSCDPNVHVQSVFVDTHDLRFPWIAFFSQKYIRAGSELTWDYRYEPGKVPGKRLLCFCEAPNCRKRLL</sequence>
<dbReference type="Pfam" id="PF00856">
    <property type="entry name" value="SET"/>
    <property type="match status" value="1"/>
</dbReference>
<feature type="domain" description="SET" evidence="17">
    <location>
        <begin position="783"/>
        <end position="1002"/>
    </location>
</feature>
<dbReference type="GO" id="GO:0008270">
    <property type="term" value="F:zinc ion binding"/>
    <property type="evidence" value="ECO:0007669"/>
    <property type="project" value="InterPro"/>
</dbReference>
<protein>
    <submittedName>
        <fullName evidence="20">Putative histone methyl transferase</fullName>
    </submittedName>
</protein>
<keyword evidence="6 20" id="KW-0808">Transferase</keyword>
<dbReference type="PANTHER" id="PTHR46024:SF1">
    <property type="entry name" value="HISTONE-LYSINE N-METHYLTRANSFERASE EGGLESS"/>
    <property type="match status" value="1"/>
</dbReference>
<evidence type="ECO:0000256" key="5">
    <source>
        <dbReference type="ARBA" id="ARBA00022603"/>
    </source>
</evidence>
<dbReference type="GO" id="GO:0070828">
    <property type="term" value="P:heterochromatin organization"/>
    <property type="evidence" value="ECO:0007669"/>
    <property type="project" value="TreeGrafter"/>
</dbReference>
<feature type="compositionally biased region" description="Basic residues" evidence="16">
    <location>
        <begin position="883"/>
        <end position="895"/>
    </location>
</feature>
<name>A0A023EYP2_TRIIF</name>
<dbReference type="SUPFAM" id="SSF54171">
    <property type="entry name" value="DNA-binding domain"/>
    <property type="match status" value="1"/>
</dbReference>
<keyword evidence="10" id="KW-0862">Zinc</keyword>
<evidence type="ECO:0000256" key="16">
    <source>
        <dbReference type="SAM" id="MobiDB-lite"/>
    </source>
</evidence>
<feature type="domain" description="Pre-SET" evidence="18">
    <location>
        <begin position="704"/>
        <end position="780"/>
    </location>
</feature>
<evidence type="ECO:0000256" key="6">
    <source>
        <dbReference type="ARBA" id="ARBA00022679"/>
    </source>
</evidence>
<evidence type="ECO:0000256" key="3">
    <source>
        <dbReference type="ARBA" id="ARBA00022454"/>
    </source>
</evidence>
<evidence type="ECO:0000256" key="4">
    <source>
        <dbReference type="ARBA" id="ARBA00022491"/>
    </source>
</evidence>
<evidence type="ECO:0000256" key="8">
    <source>
        <dbReference type="ARBA" id="ARBA00022723"/>
    </source>
</evidence>
<dbReference type="InterPro" id="IPR046341">
    <property type="entry name" value="SET_dom_sf"/>
</dbReference>
<dbReference type="Pfam" id="PF05033">
    <property type="entry name" value="Pre-SET"/>
    <property type="match status" value="1"/>
</dbReference>
<dbReference type="AlphaFoldDB" id="A0A023EYP2"/>
<reference evidence="20" key="1">
    <citation type="journal article" date="2014" name="PLoS Negl. Trop. Dis.">
        <title>An updated insight into the Sialotranscriptome of Triatoma infestans: developmental stage and geographic variations.</title>
        <authorList>
            <person name="Schwarz A."/>
            <person name="Medrano-Mercado N."/>
            <person name="Schaub G.A."/>
            <person name="Struchiner C.J."/>
            <person name="Bargues M.D."/>
            <person name="Levy M.Z."/>
            <person name="Ribeiro J.M."/>
        </authorList>
    </citation>
    <scope>NUCLEOTIDE SEQUENCE</scope>
    <source>
        <strain evidence="20">Chile</strain>
        <tissue evidence="20">Salivary glands</tissue>
    </source>
</reference>
<dbReference type="InterPro" id="IPR001214">
    <property type="entry name" value="SET_dom"/>
</dbReference>
<keyword evidence="12" id="KW-0805">Transcription regulation</keyword>
<keyword evidence="14" id="KW-0804">Transcription</keyword>
<dbReference type="InterPro" id="IPR007728">
    <property type="entry name" value="Pre-SET_dom"/>
</dbReference>
<keyword evidence="15" id="KW-0539">Nucleus</keyword>
<dbReference type="GO" id="GO:0046974">
    <property type="term" value="F:histone H3K9 methyltransferase activity"/>
    <property type="evidence" value="ECO:0007669"/>
    <property type="project" value="TreeGrafter"/>
</dbReference>
<evidence type="ECO:0000256" key="12">
    <source>
        <dbReference type="ARBA" id="ARBA00023015"/>
    </source>
</evidence>